<evidence type="ECO:0000256" key="3">
    <source>
        <dbReference type="ARBA" id="ARBA00021907"/>
    </source>
</evidence>
<keyword evidence="9 10" id="KW-0131">Cell cycle</keyword>
<feature type="transmembrane region" description="Helical" evidence="11">
    <location>
        <begin position="215"/>
        <end position="237"/>
    </location>
</feature>
<evidence type="ECO:0000256" key="6">
    <source>
        <dbReference type="ARBA" id="ARBA00022692"/>
    </source>
</evidence>
<evidence type="ECO:0000313" key="15">
    <source>
        <dbReference type="Proteomes" id="UP000251889"/>
    </source>
</evidence>
<dbReference type="InterPro" id="IPR004513">
    <property type="entry name" value="FtsX"/>
</dbReference>
<feature type="transmembrane region" description="Helical" evidence="11">
    <location>
        <begin position="12"/>
        <end position="37"/>
    </location>
</feature>
<evidence type="ECO:0000256" key="11">
    <source>
        <dbReference type="SAM" id="Phobius"/>
    </source>
</evidence>
<name>A0A364XV13_9BACT</name>
<evidence type="ECO:0000256" key="2">
    <source>
        <dbReference type="ARBA" id="ARBA00007379"/>
    </source>
</evidence>
<feature type="transmembrane region" description="Helical" evidence="11">
    <location>
        <begin position="164"/>
        <end position="191"/>
    </location>
</feature>
<gene>
    <name evidence="14" type="ORF">DQQ10_25580</name>
</gene>
<proteinExistence type="inferred from homology"/>
<evidence type="ECO:0000256" key="8">
    <source>
        <dbReference type="ARBA" id="ARBA00023136"/>
    </source>
</evidence>
<evidence type="ECO:0000256" key="4">
    <source>
        <dbReference type="ARBA" id="ARBA00022475"/>
    </source>
</evidence>
<dbReference type="AlphaFoldDB" id="A0A364XV13"/>
<dbReference type="Gene3D" id="3.30.70.3040">
    <property type="match status" value="1"/>
</dbReference>
<comment type="subcellular location">
    <subcellularLocation>
        <location evidence="1">Cell membrane</location>
        <topology evidence="1">Multi-pass membrane protein</topology>
    </subcellularLocation>
</comment>
<dbReference type="GO" id="GO:0051301">
    <property type="term" value="P:cell division"/>
    <property type="evidence" value="ECO:0007669"/>
    <property type="project" value="UniProtKB-KW"/>
</dbReference>
<dbReference type="OrthoDB" id="9813411at2"/>
<protein>
    <recommendedName>
        <fullName evidence="3 10">Cell division protein FtsX</fullName>
    </recommendedName>
</protein>
<keyword evidence="8 10" id="KW-0472">Membrane</keyword>
<evidence type="ECO:0000259" key="13">
    <source>
        <dbReference type="Pfam" id="PF18075"/>
    </source>
</evidence>
<evidence type="ECO:0000256" key="10">
    <source>
        <dbReference type="PIRNR" id="PIRNR003097"/>
    </source>
</evidence>
<organism evidence="14 15">
    <name type="scientific">Pseudochryseolinea flava</name>
    <dbReference type="NCBI Taxonomy" id="2059302"/>
    <lineage>
        <taxon>Bacteria</taxon>
        <taxon>Pseudomonadati</taxon>
        <taxon>Bacteroidota</taxon>
        <taxon>Cytophagia</taxon>
        <taxon>Cytophagales</taxon>
        <taxon>Fulvivirgaceae</taxon>
        <taxon>Pseudochryseolinea</taxon>
    </lineage>
</organism>
<dbReference type="Pfam" id="PF02687">
    <property type="entry name" value="FtsX"/>
    <property type="match status" value="1"/>
</dbReference>
<keyword evidence="15" id="KW-1185">Reference proteome</keyword>
<dbReference type="InterPro" id="IPR003838">
    <property type="entry name" value="ABC3_permease_C"/>
</dbReference>
<dbReference type="EMBL" id="QMFY01000022">
    <property type="protein sequence ID" value="RAV98107.1"/>
    <property type="molecule type" value="Genomic_DNA"/>
</dbReference>
<comment type="caution">
    <text evidence="14">The sequence shown here is derived from an EMBL/GenBank/DDBJ whole genome shotgun (WGS) entry which is preliminary data.</text>
</comment>
<sequence length="292" mass="33441">MEKIIRKKRLGGYPALGVVFSIFLALVVLGMFGQMLIYSNGFERMVRDNVNVKVYLKSTLTESQRKQLEKTLASKNYIAKTDEAITFISREDAEKELIKEIGDYKQILGENPLKDAYIVKIDPIHQDTTQLKAIQTEIEKMNGVVEATYEKHLYDQVNKNFTKISIGLLILAGLLIGAIFLLVFNTLRLALFSQRFLIRSMQLVGARKWFIQRPFLFRAAGYGLLSGILAGVFLYSFFNFAERVLSELQTLNDRQNFYQLLVVLVIFGMIVAVGSTYLAIRRYLKMSLDQLY</sequence>
<evidence type="ECO:0000259" key="12">
    <source>
        <dbReference type="Pfam" id="PF02687"/>
    </source>
</evidence>
<dbReference type="Pfam" id="PF18075">
    <property type="entry name" value="FtsX_ECD"/>
    <property type="match status" value="1"/>
</dbReference>
<evidence type="ECO:0000313" key="14">
    <source>
        <dbReference type="EMBL" id="RAV98107.1"/>
    </source>
</evidence>
<evidence type="ECO:0000256" key="7">
    <source>
        <dbReference type="ARBA" id="ARBA00022989"/>
    </source>
</evidence>
<dbReference type="InterPro" id="IPR040690">
    <property type="entry name" value="FtsX_ECD"/>
</dbReference>
<keyword evidence="7 11" id="KW-1133">Transmembrane helix</keyword>
<evidence type="ECO:0000256" key="9">
    <source>
        <dbReference type="ARBA" id="ARBA00023306"/>
    </source>
</evidence>
<reference evidence="14 15" key="1">
    <citation type="submission" date="2018-06" db="EMBL/GenBank/DDBJ databases">
        <title>Chryseolinea flavus sp. nov., a member of the phylum Bacteroidetes isolated from soil.</title>
        <authorList>
            <person name="Li Y."/>
            <person name="Wang J."/>
        </authorList>
    </citation>
    <scope>NUCLEOTIDE SEQUENCE [LARGE SCALE GENOMIC DNA]</scope>
    <source>
        <strain evidence="14 15">SDU1-6</strain>
    </source>
</reference>
<evidence type="ECO:0000256" key="5">
    <source>
        <dbReference type="ARBA" id="ARBA00022618"/>
    </source>
</evidence>
<feature type="transmembrane region" description="Helical" evidence="11">
    <location>
        <begin position="257"/>
        <end position="280"/>
    </location>
</feature>
<dbReference type="PANTHER" id="PTHR47755">
    <property type="entry name" value="CELL DIVISION PROTEIN FTSX"/>
    <property type="match status" value="1"/>
</dbReference>
<dbReference type="Proteomes" id="UP000251889">
    <property type="component" value="Unassembled WGS sequence"/>
</dbReference>
<feature type="domain" description="ABC3 transporter permease C-terminal" evidence="12">
    <location>
        <begin position="170"/>
        <end position="287"/>
    </location>
</feature>
<evidence type="ECO:0000256" key="1">
    <source>
        <dbReference type="ARBA" id="ARBA00004651"/>
    </source>
</evidence>
<keyword evidence="5 10" id="KW-0132">Cell division</keyword>
<dbReference type="GO" id="GO:0005886">
    <property type="term" value="C:plasma membrane"/>
    <property type="evidence" value="ECO:0007669"/>
    <property type="project" value="UniProtKB-SubCell"/>
</dbReference>
<comment type="similarity">
    <text evidence="2 10">Belongs to the ABC-4 integral membrane protein family. FtsX subfamily.</text>
</comment>
<feature type="domain" description="FtsX extracellular" evidence="13">
    <location>
        <begin position="50"/>
        <end position="145"/>
    </location>
</feature>
<keyword evidence="4 10" id="KW-1003">Cell membrane</keyword>
<dbReference type="PANTHER" id="PTHR47755:SF1">
    <property type="entry name" value="CELL DIVISION PROTEIN FTSX"/>
    <property type="match status" value="1"/>
</dbReference>
<accession>A0A364XV13</accession>
<dbReference type="PIRSF" id="PIRSF003097">
    <property type="entry name" value="FtsX"/>
    <property type="match status" value="1"/>
</dbReference>
<keyword evidence="6 11" id="KW-0812">Transmembrane</keyword>
<dbReference type="RefSeq" id="WP_112749790.1">
    <property type="nucleotide sequence ID" value="NZ_QMFY01000022.1"/>
</dbReference>